<evidence type="ECO:0000256" key="1">
    <source>
        <dbReference type="ARBA" id="ARBA00023118"/>
    </source>
</evidence>
<evidence type="ECO:0000313" key="4">
    <source>
        <dbReference type="Proteomes" id="UP000682195"/>
    </source>
</evidence>
<dbReference type="RefSeq" id="WP_211806959.1">
    <property type="nucleotide sequence ID" value="NZ_CP072361.1"/>
</dbReference>
<dbReference type="InterPro" id="IPR005537">
    <property type="entry name" value="RAMP_III_fam"/>
</dbReference>
<sequence>MANTYKYRQLSRITLEAVTPLSIGSGNKDIKTDSVVAKDVNGLPYIPATTLAGLIRHSLPEEEQRKWMGYQTKEESYGSQLILSEAKILSEFGKPIDGLNPNEDKITKLCQQLPIRQHVRINHQGTAEKNGKFDEEIVPKGMRFCFEMELMSEEDDNEIMDKILTTIQSNGFRVGSGSRSGFGQISVISILHKRLDLSVSKDLELYLSKSSSLDETWTGYEPYPSKVSKKTDYIHYELRLQPIDFMFFGSGFGDENSDMTFVQEPVIQWDENEKASIVEKERVVLIPGSSVKGALAHRTAYHYNKLKGCFADGKSAEELQKHVGKKNEAVELLFGSEGDNRGKNKKRGNILISDIIKIQTEELEKKVLNHVKIDRFTGGAVTGALFSEEVLYAPELSFTLELMLYDTTIKEEKENTLKAFETSLIDLCKGYLPLGGGVNRGNGTFKGILKKNGEIIYE</sequence>
<dbReference type="PANTHER" id="PTHR35579:SF6">
    <property type="entry name" value="DUF324 DOMAIN-CONTAINING PROTEIN"/>
    <property type="match status" value="1"/>
</dbReference>
<dbReference type="InterPro" id="IPR052216">
    <property type="entry name" value="CRISPR_Csm3_endoribonuclease"/>
</dbReference>
<protein>
    <submittedName>
        <fullName evidence="3">CRISPR-associated protein</fullName>
    </submittedName>
</protein>
<keyword evidence="1" id="KW-0051">Antiviral defense</keyword>
<dbReference type="Proteomes" id="UP000682195">
    <property type="component" value="Chromosome 1"/>
</dbReference>
<gene>
    <name evidence="3" type="ORF">J5A58_04410</name>
</gene>
<feature type="domain" description="CRISPR type III-associated protein" evidence="2">
    <location>
        <begin position="14"/>
        <end position="185"/>
    </location>
</feature>
<dbReference type="EMBL" id="CP072361">
    <property type="protein sequence ID" value="QUB74797.1"/>
    <property type="molecule type" value="Genomic_DNA"/>
</dbReference>
<organism evidence="3 4">
    <name type="scientific">Prevotella melaninogenica</name>
    <dbReference type="NCBI Taxonomy" id="28132"/>
    <lineage>
        <taxon>Bacteria</taxon>
        <taxon>Pseudomonadati</taxon>
        <taxon>Bacteroidota</taxon>
        <taxon>Bacteroidia</taxon>
        <taxon>Bacteroidales</taxon>
        <taxon>Prevotellaceae</taxon>
        <taxon>Prevotella</taxon>
    </lineage>
</organism>
<name>A0ABX7XMD3_9BACT</name>
<keyword evidence="4" id="KW-1185">Reference proteome</keyword>
<accession>A0ABX7XMD3</accession>
<evidence type="ECO:0000259" key="2">
    <source>
        <dbReference type="Pfam" id="PF03787"/>
    </source>
</evidence>
<proteinExistence type="predicted"/>
<evidence type="ECO:0000313" key="3">
    <source>
        <dbReference type="EMBL" id="QUB74797.1"/>
    </source>
</evidence>
<dbReference type="CDD" id="cd09726">
    <property type="entry name" value="RAMP_I_III"/>
    <property type="match status" value="2"/>
</dbReference>
<reference evidence="3 4" key="1">
    <citation type="submission" date="2021-03" db="EMBL/GenBank/DDBJ databases">
        <title>Human Oral Microbial Genomes.</title>
        <authorList>
            <person name="Johnston C.D."/>
            <person name="Chen T."/>
            <person name="Dewhirst F.E."/>
        </authorList>
    </citation>
    <scope>NUCLEOTIDE SEQUENCE [LARGE SCALE GENOMIC DNA]</scope>
    <source>
        <strain evidence="3 4">F0054</strain>
    </source>
</reference>
<dbReference type="PANTHER" id="PTHR35579">
    <property type="entry name" value="CRISPR SYSTEM CMS ENDORIBONUCLEASE CSM3"/>
    <property type="match status" value="1"/>
</dbReference>
<feature type="domain" description="CRISPR type III-associated protein" evidence="2">
    <location>
        <begin position="278"/>
        <end position="446"/>
    </location>
</feature>
<dbReference type="Pfam" id="PF03787">
    <property type="entry name" value="RAMPs"/>
    <property type="match status" value="2"/>
</dbReference>